<feature type="region of interest" description="Disordered" evidence="7">
    <location>
        <begin position="110"/>
        <end position="190"/>
    </location>
</feature>
<evidence type="ECO:0000256" key="7">
    <source>
        <dbReference type="SAM" id="MobiDB-lite"/>
    </source>
</evidence>
<feature type="compositionally biased region" description="Basic and acidic residues" evidence="7">
    <location>
        <begin position="112"/>
        <end position="132"/>
    </location>
</feature>
<sequence>MVSIQDGPNPHRPYHNPTSYIPPSIDATVFPGPSTSKSRPAPGLNLSSSAREVISDLDYSDYLSDGSTSVLAIVKRLIDQGLWKYTSILLAQPFEVAKIILQIQDAGYVTDDEPKPHKARSDRSREHQHYYSDEEDDTQSYFTSSAPSMRTHREYHPKRRYSSSGSLSRGSTPPRSSRASAQQDSHTKALPSTSSLTVVLSSLWSTEGAWGVWKGTNSTFWHSVLLSTIGSFLRSFFCAVFALPDPTIAITALPSPSSLARLDILSSPSPLTSLALSVCATGIAGLILSPLDVARIKLIASPSTHTPRSILSTISSIGSWSSPISIAHITLLHSTLPTLLTASTPFFLRSQLGLDPATTPTTYAALTFLSQATELSIRLPIETALRRAQLQIARTPISKSTTHHNNSPLSDFQTTIPIGPYKGLWGTWYHIANEEGSRPSQALVSSRTESRSSTRSSTTAADVRRRKGQGIEGLYRGWRVGAWGLLGIWTAHLAGGGSSTGSSSGLGMGYGSGGGSGF</sequence>
<keyword evidence="4" id="KW-0496">Mitochondrion</keyword>
<dbReference type="EMBL" id="CAJPDQ010000001">
    <property type="protein sequence ID" value="CAF9903221.1"/>
    <property type="molecule type" value="Genomic_DNA"/>
</dbReference>
<keyword evidence="9" id="KW-1185">Reference proteome</keyword>
<keyword evidence="4" id="KW-0999">Mitochondrion inner membrane</keyword>
<dbReference type="PANTHER" id="PTHR24089">
    <property type="entry name" value="SOLUTE CARRIER FAMILY 25"/>
    <property type="match status" value="1"/>
</dbReference>
<evidence type="ECO:0000256" key="3">
    <source>
        <dbReference type="ARBA" id="ARBA00022737"/>
    </source>
</evidence>
<keyword evidence="3" id="KW-0677">Repeat</keyword>
<gene>
    <name evidence="8" type="ORF">GOMPHAMPRED_000139</name>
</gene>
<comment type="caution">
    <text evidence="8">The sequence shown here is derived from an EMBL/GenBank/DDBJ whole genome shotgun (WGS) entry which is preliminary data.</text>
</comment>
<name>A0A8H3EA43_9LECA</name>
<feature type="compositionally biased region" description="Low complexity" evidence="7">
    <location>
        <begin position="162"/>
        <end position="181"/>
    </location>
</feature>
<comment type="subcellular location">
    <subcellularLocation>
        <location evidence="1">Mitochondrion membrane</location>
    </subcellularLocation>
</comment>
<accession>A0A8H3EA43</accession>
<keyword evidence="5" id="KW-1133">Transmembrane helix</keyword>
<evidence type="ECO:0000256" key="1">
    <source>
        <dbReference type="ARBA" id="ARBA00004325"/>
    </source>
</evidence>
<dbReference type="AlphaFoldDB" id="A0A8H3EA43"/>
<evidence type="ECO:0000256" key="4">
    <source>
        <dbReference type="ARBA" id="ARBA00022792"/>
    </source>
</evidence>
<dbReference type="OrthoDB" id="77989at2759"/>
<organism evidence="8 9">
    <name type="scientific">Gomphillus americanus</name>
    <dbReference type="NCBI Taxonomy" id="1940652"/>
    <lineage>
        <taxon>Eukaryota</taxon>
        <taxon>Fungi</taxon>
        <taxon>Dikarya</taxon>
        <taxon>Ascomycota</taxon>
        <taxon>Pezizomycotina</taxon>
        <taxon>Lecanoromycetes</taxon>
        <taxon>OSLEUM clade</taxon>
        <taxon>Ostropomycetidae</taxon>
        <taxon>Ostropales</taxon>
        <taxon>Graphidaceae</taxon>
        <taxon>Gomphilloideae</taxon>
        <taxon>Gomphillus</taxon>
    </lineage>
</organism>
<feature type="region of interest" description="Disordered" evidence="7">
    <location>
        <begin position="439"/>
        <end position="464"/>
    </location>
</feature>
<keyword evidence="2" id="KW-0812">Transmembrane</keyword>
<reference evidence="8" key="1">
    <citation type="submission" date="2021-03" db="EMBL/GenBank/DDBJ databases">
        <authorList>
            <person name="Tagirdzhanova G."/>
        </authorList>
    </citation>
    <scope>NUCLEOTIDE SEQUENCE</scope>
</reference>
<feature type="compositionally biased region" description="Low complexity" evidence="7">
    <location>
        <begin position="445"/>
        <end position="459"/>
    </location>
</feature>
<protein>
    <submittedName>
        <fullName evidence="8">Uncharacterized protein</fullName>
    </submittedName>
</protein>
<dbReference type="Proteomes" id="UP000664169">
    <property type="component" value="Unassembled WGS sequence"/>
</dbReference>
<proteinExistence type="predicted"/>
<evidence type="ECO:0000313" key="8">
    <source>
        <dbReference type="EMBL" id="CAF9903221.1"/>
    </source>
</evidence>
<dbReference type="SUPFAM" id="SSF103506">
    <property type="entry name" value="Mitochondrial carrier"/>
    <property type="match status" value="1"/>
</dbReference>
<feature type="compositionally biased region" description="Polar residues" evidence="7">
    <location>
        <begin position="139"/>
        <end position="148"/>
    </location>
</feature>
<evidence type="ECO:0000256" key="6">
    <source>
        <dbReference type="ARBA" id="ARBA00023136"/>
    </source>
</evidence>
<feature type="region of interest" description="Disordered" evidence="7">
    <location>
        <begin position="1"/>
        <end position="46"/>
    </location>
</feature>
<evidence type="ECO:0000313" key="9">
    <source>
        <dbReference type="Proteomes" id="UP000664169"/>
    </source>
</evidence>
<dbReference type="GO" id="GO:0031966">
    <property type="term" value="C:mitochondrial membrane"/>
    <property type="evidence" value="ECO:0007669"/>
    <property type="project" value="UniProtKB-SubCell"/>
</dbReference>
<evidence type="ECO:0000256" key="5">
    <source>
        <dbReference type="ARBA" id="ARBA00022989"/>
    </source>
</evidence>
<evidence type="ECO:0000256" key="2">
    <source>
        <dbReference type="ARBA" id="ARBA00022692"/>
    </source>
</evidence>
<dbReference type="InterPro" id="IPR023395">
    <property type="entry name" value="MCP_dom_sf"/>
</dbReference>
<dbReference type="Gene3D" id="1.50.40.10">
    <property type="entry name" value="Mitochondrial carrier domain"/>
    <property type="match status" value="1"/>
</dbReference>
<keyword evidence="6" id="KW-0472">Membrane</keyword>